<organism evidence="2 3">
    <name type="scientific">Vreelandella boliviensis LC1</name>
    <dbReference type="NCBI Taxonomy" id="1072583"/>
    <lineage>
        <taxon>Bacteria</taxon>
        <taxon>Pseudomonadati</taxon>
        <taxon>Pseudomonadota</taxon>
        <taxon>Gammaproteobacteria</taxon>
        <taxon>Oceanospirillales</taxon>
        <taxon>Halomonadaceae</taxon>
        <taxon>Vreelandella</taxon>
    </lineage>
</organism>
<evidence type="ECO:0000313" key="3">
    <source>
        <dbReference type="Proteomes" id="UP000005756"/>
    </source>
</evidence>
<proteinExistence type="predicted"/>
<name>A0A7U9BYU1_9GAMM</name>
<sequence>MCAWKKKTRGLPMESIGAPTGSSSGTYYEKSPRADALGDFFV</sequence>
<protein>
    <submittedName>
        <fullName evidence="2">Uncharacterized protein</fullName>
    </submittedName>
</protein>
<evidence type="ECO:0000313" key="2">
    <source>
        <dbReference type="EMBL" id="EHJ91878.1"/>
    </source>
</evidence>
<feature type="region of interest" description="Disordered" evidence="1">
    <location>
        <begin position="1"/>
        <end position="25"/>
    </location>
</feature>
<dbReference type="AlphaFoldDB" id="A0A7U9BYU1"/>
<reference evidence="2 3" key="1">
    <citation type="submission" date="2011-10" db="EMBL/GenBank/DDBJ databases">
        <authorList>
            <person name="Quillaguamn J."/>
            <person name="Guzmn D."/>
            <person name="Balderrama-Subieta A."/>
            <person name="Cardona-Ortuo C."/>
            <person name="Guevara-Martnez M."/>
            <person name="Callisaya-Quispe N."/>
        </authorList>
    </citation>
    <scope>NUCLEOTIDE SEQUENCE [LARGE SCALE GENOMIC DNA]</scope>
    <source>
        <strain evidence="2 3">LC1</strain>
    </source>
</reference>
<dbReference type="Proteomes" id="UP000005756">
    <property type="component" value="Unassembled WGS sequence"/>
</dbReference>
<evidence type="ECO:0000256" key="1">
    <source>
        <dbReference type="SAM" id="MobiDB-lite"/>
    </source>
</evidence>
<dbReference type="EMBL" id="JH393259">
    <property type="protein sequence ID" value="EHJ91878.1"/>
    <property type="molecule type" value="Genomic_DNA"/>
</dbReference>
<accession>A0A7U9BYU1</accession>
<gene>
    <name evidence="2" type="ORF">KUC_3436</name>
</gene>